<evidence type="ECO:0000313" key="2">
    <source>
        <dbReference type="Proteomes" id="UP000000689"/>
    </source>
</evidence>
<accession>G0W7N4</accession>
<dbReference type="RefSeq" id="XP_003669038.1">
    <property type="nucleotide sequence ID" value="XM_003668990.1"/>
</dbReference>
<protein>
    <recommendedName>
        <fullName evidence="3">ATPase AAA-type core domain-containing protein</fullName>
    </recommendedName>
</protein>
<dbReference type="OrthoDB" id="10064318at2759"/>
<reference evidence="1 2" key="1">
    <citation type="journal article" date="2011" name="Proc. Natl. Acad. Sci. U.S.A.">
        <title>Evolutionary erosion of yeast sex chromosomes by mating-type switching accidents.</title>
        <authorList>
            <person name="Gordon J.L."/>
            <person name="Armisen D."/>
            <person name="Proux-Wera E."/>
            <person name="Oheigeartaigh S.S."/>
            <person name="Byrne K.P."/>
            <person name="Wolfe K.H."/>
        </authorList>
    </citation>
    <scope>NUCLEOTIDE SEQUENCE [LARGE SCALE GENOMIC DNA]</scope>
    <source>
        <strain evidence="2">ATCC 10597 / BCRC 20456 / CBS 421 / NBRC 0211 / NRRL Y-12639</strain>
    </source>
</reference>
<dbReference type="InterPro" id="IPR027417">
    <property type="entry name" value="P-loop_NTPase"/>
</dbReference>
<dbReference type="Proteomes" id="UP000000689">
    <property type="component" value="Chromosome 3"/>
</dbReference>
<dbReference type="AlphaFoldDB" id="G0W7N4"/>
<evidence type="ECO:0000313" key="1">
    <source>
        <dbReference type="EMBL" id="CCD23795.1"/>
    </source>
</evidence>
<dbReference type="PANTHER" id="PTHR23389:SF11">
    <property type="entry name" value="TELOMERE LENGTH REGULATION PROTEIN ELG1"/>
    <property type="match status" value="1"/>
</dbReference>
<dbReference type="KEGG" id="ndi:NDAI_0C01340"/>
<dbReference type="SUPFAM" id="SSF52540">
    <property type="entry name" value="P-loop containing nucleoside triphosphate hydrolases"/>
    <property type="match status" value="1"/>
</dbReference>
<gene>
    <name evidence="1" type="primary">NDAI0C01340</name>
    <name evidence="1" type="ordered locus">NDAI_0C01340</name>
</gene>
<dbReference type="GeneID" id="11496692"/>
<dbReference type="PANTHER" id="PTHR23389">
    <property type="entry name" value="CHROMOSOME TRANSMISSION FIDELITY FACTOR 18"/>
    <property type="match status" value="1"/>
</dbReference>
<dbReference type="Gene3D" id="3.40.50.300">
    <property type="entry name" value="P-loop containing nucleotide triphosphate hydrolases"/>
    <property type="match status" value="1"/>
</dbReference>
<dbReference type="EMBL" id="HE580269">
    <property type="protein sequence ID" value="CCD23795.1"/>
    <property type="molecule type" value="Genomic_DNA"/>
</dbReference>
<dbReference type="HOGENOM" id="CLU_019060_0_0_1"/>
<keyword evidence="2" id="KW-1185">Reference proteome</keyword>
<proteinExistence type="predicted"/>
<name>G0W7N4_NAUDC</name>
<evidence type="ECO:0008006" key="3">
    <source>
        <dbReference type="Google" id="ProtNLM"/>
    </source>
</evidence>
<dbReference type="GO" id="GO:0005634">
    <property type="term" value="C:nucleus"/>
    <property type="evidence" value="ECO:0007669"/>
    <property type="project" value="TreeGrafter"/>
</dbReference>
<sequence>MMKRSNPLTALLNGNNRKKVKLNTSSIENKSMCPSEIENPVQNIDEHPSSSELDIPFEDLSSSPLKLTEQQNCNLFSVSHISPIKEKLKNQSVQNFLMNRPTEKKEPIIISIDDGDEEETAIHHNANAYKDTSATYVDDDMIITSSNTILNDLSKNVKKVKLKDLFSNFKKSNNDADGADTEGALKRKNPISKLKEIDPPIRYRQSIEPEGTDYINHGDVTLPLHEKRCTVDHNINITQQYTWTEQDYKTIRDVVDDTPTISTTYTFEYKKKLSSNWPEFFKPKSVNEVMLEPALKTAFKEWIEKSFELLKKVTSRKKLQNIIEKDENSEFANFIIHDNDEDEEDINDSNVVDFVPLAILHGYAVGKNTLVEVIMRDLDCQIFEVNSSENRSRKDILDKLSEFATTHYVKGHGSKGVILFDDVDVLFKEHDKLFWQAVEKTLLTSRRPIVLICRDLNFIPTNLIEVAEEENSLFEVKKISNKTCLMFVKRYCQTLKLTLDEDILSMTVERNKGDIRKCLVDLQFNFSSSGEFNCPKDNMNSFHGSLIDFSFNSELSSINNILEANTEYKSSINQGTDKTLLTKNNEEVFNSNPDEEFRRKHDYMVDYRYHLQDSIQGALLPYELSIANYMKEMLDRRYGDLKLSKVFDNNAYKFPKMTKNSLAFLSGRVNPRKIQFETTLRKTRNSRRIREILDRFDDNHNVDEYDNTAEFDFFKTNKRHIQTDLNAYVLELAKGEAYRKEKNLELFSRVSKEYPEESEDNIVRQLGQDGLLKPVRFKSNPQTVIKSWNL</sequence>
<dbReference type="STRING" id="1071378.G0W7N4"/>
<dbReference type="GO" id="GO:0003677">
    <property type="term" value="F:DNA binding"/>
    <property type="evidence" value="ECO:0007669"/>
    <property type="project" value="TreeGrafter"/>
</dbReference>
<organism evidence="1 2">
    <name type="scientific">Naumovozyma dairenensis (strain ATCC 10597 / BCRC 20456 / CBS 421 / NBRC 0211 / NRRL Y-12639)</name>
    <name type="common">Saccharomyces dairenensis</name>
    <dbReference type="NCBI Taxonomy" id="1071378"/>
    <lineage>
        <taxon>Eukaryota</taxon>
        <taxon>Fungi</taxon>
        <taxon>Dikarya</taxon>
        <taxon>Ascomycota</taxon>
        <taxon>Saccharomycotina</taxon>
        <taxon>Saccharomycetes</taxon>
        <taxon>Saccharomycetales</taxon>
        <taxon>Saccharomycetaceae</taxon>
        <taxon>Naumovozyma</taxon>
    </lineage>
</organism>
<dbReference type="OMA" id="RDINFIP"/>
<dbReference type="eggNOG" id="KOG1968">
    <property type="taxonomic scope" value="Eukaryota"/>
</dbReference>